<organism evidence="4 5">
    <name type="scientific">Sphingobacterium detergens</name>
    <dbReference type="NCBI Taxonomy" id="1145106"/>
    <lineage>
        <taxon>Bacteria</taxon>
        <taxon>Pseudomonadati</taxon>
        <taxon>Bacteroidota</taxon>
        <taxon>Sphingobacteriia</taxon>
        <taxon>Sphingobacteriales</taxon>
        <taxon>Sphingobacteriaceae</taxon>
        <taxon>Sphingobacterium</taxon>
    </lineage>
</organism>
<dbReference type="PANTHER" id="PTHR30273">
    <property type="entry name" value="PERIPLASMIC SIGNAL SENSOR AND SIGMA FACTOR ACTIVATOR FECR-RELATED"/>
    <property type="match status" value="1"/>
</dbReference>
<dbReference type="InterPro" id="IPR006860">
    <property type="entry name" value="FecR"/>
</dbReference>
<evidence type="ECO:0000259" key="3">
    <source>
        <dbReference type="Pfam" id="PF16344"/>
    </source>
</evidence>
<dbReference type="Gene3D" id="3.55.50.30">
    <property type="match status" value="1"/>
</dbReference>
<accession>A0A420BJT5</accession>
<feature type="domain" description="FecR protein" evidence="2">
    <location>
        <begin position="157"/>
        <end position="251"/>
    </location>
</feature>
<evidence type="ECO:0000256" key="1">
    <source>
        <dbReference type="SAM" id="Phobius"/>
    </source>
</evidence>
<dbReference type="OrthoDB" id="1099963at2"/>
<comment type="caution">
    <text evidence="4">The sequence shown here is derived from an EMBL/GenBank/DDBJ whole genome shotgun (WGS) entry which is preliminary data.</text>
</comment>
<proteinExistence type="predicted"/>
<dbReference type="Proteomes" id="UP000286246">
    <property type="component" value="Unassembled WGS sequence"/>
</dbReference>
<dbReference type="Pfam" id="PF16344">
    <property type="entry name" value="FecR_C"/>
    <property type="match status" value="1"/>
</dbReference>
<dbReference type="InterPro" id="IPR012373">
    <property type="entry name" value="Ferrdict_sens_TM"/>
</dbReference>
<feature type="domain" description="Protein FecR C-terminal" evidence="3">
    <location>
        <begin position="294"/>
        <end position="362"/>
    </location>
</feature>
<dbReference type="PIRSF" id="PIRSF018266">
    <property type="entry name" value="FecR"/>
    <property type="match status" value="1"/>
</dbReference>
<keyword evidence="1" id="KW-0812">Transmembrane</keyword>
<dbReference type="Gene3D" id="2.60.120.1440">
    <property type="match status" value="1"/>
</dbReference>
<reference evidence="4 5" key="1">
    <citation type="submission" date="2018-09" db="EMBL/GenBank/DDBJ databases">
        <title>Genomic Encyclopedia of Type Strains, Phase III (KMG-III): the genomes of soil and plant-associated and newly described type strains.</title>
        <authorList>
            <person name="Whitman W."/>
        </authorList>
    </citation>
    <scope>NUCLEOTIDE SEQUENCE [LARGE SCALE GENOMIC DNA]</scope>
    <source>
        <strain evidence="4 5">CECT 7938</strain>
    </source>
</reference>
<dbReference type="RefSeq" id="WP_120258588.1">
    <property type="nucleotide sequence ID" value="NZ_RAPY01000001.1"/>
</dbReference>
<dbReference type="AlphaFoldDB" id="A0A420BJT5"/>
<evidence type="ECO:0000313" key="4">
    <source>
        <dbReference type="EMBL" id="RKE56983.1"/>
    </source>
</evidence>
<name>A0A420BJT5_SPHD1</name>
<dbReference type="InterPro" id="IPR032508">
    <property type="entry name" value="FecR_C"/>
</dbReference>
<protein>
    <submittedName>
        <fullName evidence="4">FecR family protein</fullName>
    </submittedName>
</protein>
<sequence>MNKDEQLKKVLLDYAAGHLSARETKKLEHLILKYPSGESWDWKDSSHKEAMKYRIQARIEAHNNTKAKIRRINIRIAVSIAAALVCFFIFFYLYLIPGPTDTFYTVAQSKSYSSDKVVLILPDGKQFQLKDTASFAHLRSELGLQMKSLGLENNITVSVPGQKQFKLTLEDGTKVWLNGGSTLKFSSDLYKQTAREVLLDGEAYFEVASDKIHPFHVFGGGAEVKVTGTKFNVQAFESDHFVRTSLVEGIVTFRMDHKTYKLSPGMEVIADTEQKDVSSQSFDIDKLLSWKAGYFVFDNIELVDVMKAVSRWYNISVVAKSPIKNKKIGGTFPKNVPLIDFLNDLTLLSGVEFKINGKEVQIIN</sequence>
<dbReference type="Pfam" id="PF04773">
    <property type="entry name" value="FecR"/>
    <property type="match status" value="1"/>
</dbReference>
<keyword evidence="1" id="KW-0472">Membrane</keyword>
<dbReference type="PANTHER" id="PTHR30273:SF2">
    <property type="entry name" value="PROTEIN FECR"/>
    <property type="match status" value="1"/>
</dbReference>
<keyword evidence="1" id="KW-1133">Transmembrane helix</keyword>
<keyword evidence="5" id="KW-1185">Reference proteome</keyword>
<feature type="transmembrane region" description="Helical" evidence="1">
    <location>
        <begin position="76"/>
        <end position="95"/>
    </location>
</feature>
<gene>
    <name evidence="4" type="ORF">DFQ12_1857</name>
</gene>
<dbReference type="EMBL" id="RAPY01000001">
    <property type="protein sequence ID" value="RKE56983.1"/>
    <property type="molecule type" value="Genomic_DNA"/>
</dbReference>
<evidence type="ECO:0000259" key="2">
    <source>
        <dbReference type="Pfam" id="PF04773"/>
    </source>
</evidence>
<evidence type="ECO:0000313" key="5">
    <source>
        <dbReference type="Proteomes" id="UP000286246"/>
    </source>
</evidence>
<dbReference type="GO" id="GO:0016989">
    <property type="term" value="F:sigma factor antagonist activity"/>
    <property type="evidence" value="ECO:0007669"/>
    <property type="project" value="TreeGrafter"/>
</dbReference>